<keyword evidence="3" id="KW-1133">Transmembrane helix</keyword>
<feature type="coiled-coil region" evidence="1">
    <location>
        <begin position="8"/>
        <end position="157"/>
    </location>
</feature>
<gene>
    <name evidence="4" type="ORF">OnM2_060021</name>
</gene>
<reference evidence="4 5" key="1">
    <citation type="journal article" date="2018" name="BMC Genomics">
        <title>Comparative genome analyses reveal sequence features reflecting distinct modes of host-adaptation between dicot and monocot powdery mildew.</title>
        <authorList>
            <person name="Wu Y."/>
            <person name="Ma X."/>
            <person name="Pan Z."/>
            <person name="Kale S.D."/>
            <person name="Song Y."/>
            <person name="King H."/>
            <person name="Zhang Q."/>
            <person name="Presley C."/>
            <person name="Deng X."/>
            <person name="Wei C.I."/>
            <person name="Xiao S."/>
        </authorList>
    </citation>
    <scope>NUCLEOTIDE SEQUENCE [LARGE SCALE GENOMIC DNA]</scope>
    <source>
        <strain evidence="4">UMSG2</strain>
    </source>
</reference>
<dbReference type="AlphaFoldDB" id="A0A420HPT0"/>
<name>A0A420HPT0_9PEZI</name>
<evidence type="ECO:0000256" key="3">
    <source>
        <dbReference type="SAM" id="Phobius"/>
    </source>
</evidence>
<proteinExistence type="predicted"/>
<evidence type="ECO:0000256" key="2">
    <source>
        <dbReference type="SAM" id="MobiDB-lite"/>
    </source>
</evidence>
<keyword evidence="3" id="KW-0812">Transmembrane</keyword>
<evidence type="ECO:0000256" key="1">
    <source>
        <dbReference type="SAM" id="Coils"/>
    </source>
</evidence>
<feature type="compositionally biased region" description="Polar residues" evidence="2">
    <location>
        <begin position="172"/>
        <end position="184"/>
    </location>
</feature>
<feature type="region of interest" description="Disordered" evidence="2">
    <location>
        <begin position="172"/>
        <end position="199"/>
    </location>
</feature>
<keyword evidence="3" id="KW-0472">Membrane</keyword>
<sequence>MQIDSNEMLKLKARNDSLTKNISELENKNEKLKSENSSLSIVIENQRTDLISLDEIYVKLLNDFEEIKHEKKDSDEKVLNLKKQVKSEKSELERAYNELKTQTKNEQSVKACAKRLSELQNELNKKETNNKNLTNQLQDCEIQLDQTRKKCETLRRHNVTLSYAAKKIQLKYQSPSSSNNINETFSEDKGDEPPNELEETLGPQLSLAPFQSIQESCDEMMNKDSCYRKISLNEGPLLEKEKWEEIENSTTNPGNFLDSPELFWNSSLNSQLCCYERIGNAGSVEQKPVVEALRSATHNLVCRWIDVEINFFQVSLEFIIEAFILIRAFLIRYPRQHQYQKWKVFGSLNLPSCVSYLFSTSLWISLLLINTLLKPHMIYNGIGNYGAGHEFQCNYEPINSDEPASDQEISSISRRSSISSMAEEDINNLKSPQCHSPKKSDSGSSFYLPYQDELLPPLDKPLSLPSLSPPDSSSYEHETYKIGRLHGLQKSNPELAPISEPLEGELSRTESMLRIISLLFFAPVGTGAINKRSIRSSNSNLSLLPTCNSSSLQDVFSIPSKFIKIFSNLSADSAYGTPPIWLTMIEMFIHICVYAFIKSVWLKGLQSSFPHSSYYVPTNGYGHLHGWAHQLHFSEQWASKLERFTFNIITLFGVQVKNFPIPG</sequence>
<feature type="transmembrane region" description="Helical" evidence="3">
    <location>
        <begin position="354"/>
        <end position="373"/>
    </location>
</feature>
<dbReference type="OrthoDB" id="10667972at2759"/>
<keyword evidence="5" id="KW-1185">Reference proteome</keyword>
<comment type="caution">
    <text evidence="4">The sequence shown here is derived from an EMBL/GenBank/DDBJ whole genome shotgun (WGS) entry which is preliminary data.</text>
</comment>
<evidence type="ECO:0000313" key="5">
    <source>
        <dbReference type="Proteomes" id="UP000286134"/>
    </source>
</evidence>
<organism evidence="4 5">
    <name type="scientific">Erysiphe neolycopersici</name>
    <dbReference type="NCBI Taxonomy" id="212602"/>
    <lineage>
        <taxon>Eukaryota</taxon>
        <taxon>Fungi</taxon>
        <taxon>Dikarya</taxon>
        <taxon>Ascomycota</taxon>
        <taxon>Pezizomycotina</taxon>
        <taxon>Leotiomycetes</taxon>
        <taxon>Erysiphales</taxon>
        <taxon>Erysiphaceae</taxon>
        <taxon>Erysiphe</taxon>
    </lineage>
</organism>
<keyword evidence="1" id="KW-0175">Coiled coil</keyword>
<accession>A0A420HPT0</accession>
<dbReference type="Proteomes" id="UP000286134">
    <property type="component" value="Unassembled WGS sequence"/>
</dbReference>
<dbReference type="EMBL" id="MCFK01006072">
    <property type="protein sequence ID" value="RKF59379.1"/>
    <property type="molecule type" value="Genomic_DNA"/>
</dbReference>
<evidence type="ECO:0000313" key="4">
    <source>
        <dbReference type="EMBL" id="RKF59379.1"/>
    </source>
</evidence>
<protein>
    <submittedName>
        <fullName evidence="4">Uncharacterized protein</fullName>
    </submittedName>
</protein>